<evidence type="ECO:0000313" key="2">
    <source>
        <dbReference type="Proteomes" id="UP000521943"/>
    </source>
</evidence>
<accession>A0A8H6IJC9</accession>
<reference evidence="1 2" key="1">
    <citation type="submission" date="2020-07" db="EMBL/GenBank/DDBJ databases">
        <title>Comparative genomics of pyrophilous fungi reveals a link between fire events and developmental genes.</title>
        <authorList>
            <consortium name="DOE Joint Genome Institute"/>
            <person name="Steindorff A.S."/>
            <person name="Carver A."/>
            <person name="Calhoun S."/>
            <person name="Stillman K."/>
            <person name="Liu H."/>
            <person name="Lipzen A."/>
            <person name="Pangilinan J."/>
            <person name="Labutti K."/>
            <person name="Bruns T.D."/>
            <person name="Grigoriev I.V."/>
        </authorList>
    </citation>
    <scope>NUCLEOTIDE SEQUENCE [LARGE SCALE GENOMIC DNA]</scope>
    <source>
        <strain evidence="1 2">CBS 144469</strain>
    </source>
</reference>
<proteinExistence type="predicted"/>
<organism evidence="1 2">
    <name type="scientific">Ephemerocybe angulata</name>
    <dbReference type="NCBI Taxonomy" id="980116"/>
    <lineage>
        <taxon>Eukaryota</taxon>
        <taxon>Fungi</taxon>
        <taxon>Dikarya</taxon>
        <taxon>Basidiomycota</taxon>
        <taxon>Agaricomycotina</taxon>
        <taxon>Agaricomycetes</taxon>
        <taxon>Agaricomycetidae</taxon>
        <taxon>Agaricales</taxon>
        <taxon>Agaricineae</taxon>
        <taxon>Psathyrellaceae</taxon>
        <taxon>Ephemerocybe</taxon>
    </lineage>
</organism>
<protein>
    <submittedName>
        <fullName evidence="1">Uncharacterized protein</fullName>
    </submittedName>
</protein>
<gene>
    <name evidence="1" type="ORF">DFP72DRAFT_840179</name>
</gene>
<keyword evidence="2" id="KW-1185">Reference proteome</keyword>
<evidence type="ECO:0000313" key="1">
    <source>
        <dbReference type="EMBL" id="KAF6765282.1"/>
    </source>
</evidence>
<sequence>MALASHPIARVTLDQSGRLQTEPFDISLDAWSQNFTFHGVVQQLTTDDNRLHDSSMMIVRCPTSLIMSYFPTIRASDLRTLNGFHGIEYKRKTIPEMEASLRTHLCNNASPRHENPVLSGAYTGVTRWDCVQSPTPLINRGSPKRGEHDATLGHGTLRNYTANVRRQIHVHGA</sequence>
<dbReference type="AlphaFoldDB" id="A0A8H6IJC9"/>
<name>A0A8H6IJC9_9AGAR</name>
<dbReference type="Proteomes" id="UP000521943">
    <property type="component" value="Unassembled WGS sequence"/>
</dbReference>
<dbReference type="EMBL" id="JACGCI010000003">
    <property type="protein sequence ID" value="KAF6765282.1"/>
    <property type="molecule type" value="Genomic_DNA"/>
</dbReference>
<comment type="caution">
    <text evidence="1">The sequence shown here is derived from an EMBL/GenBank/DDBJ whole genome shotgun (WGS) entry which is preliminary data.</text>
</comment>